<evidence type="ECO:0000313" key="2">
    <source>
        <dbReference type="EMBL" id="UZT29127.1"/>
    </source>
</evidence>
<accession>A0A9E8G6L8</accession>
<reference evidence="2" key="1">
    <citation type="submission" date="2022-11" db="EMBL/GenBank/DDBJ databases">
        <title>Genomics discovery of giant fungal viruses from subsurface oceanic crustal fluids.</title>
        <authorList>
            <person name="Bhattacharjee A.S."/>
            <person name="Schulz F."/>
            <person name="Woyke T."/>
            <person name="Orcutt B.N."/>
            <person name="Matinez Martinez J."/>
        </authorList>
    </citation>
    <scope>NUCLEOTIDE SEQUENCE</scope>
    <source>
        <strain evidence="1">VSAG1.JdFR</strain>
        <strain evidence="2">VSAG8.JdFR</strain>
    </source>
</reference>
<evidence type="ECO:0000313" key="1">
    <source>
        <dbReference type="EMBL" id="UZT29024.1"/>
    </source>
</evidence>
<proteinExistence type="predicted"/>
<sequence>MYCKNFITTYKSTNDYDISFPLYQSQLLQAFDLLDFDENKITNESNKIEKELINNNEFILIKKNLLKKFENSFFNEENIMMLFFSYDYFDEFHKCYIKNDFSKFNI</sequence>
<organism evidence="2">
    <name type="scientific">Nucleocytoviricota sp</name>
    <dbReference type="NCBI Taxonomy" id="2809609"/>
    <lineage>
        <taxon>Viruses</taxon>
        <taxon>Varidnaviria</taxon>
        <taxon>Bamfordvirae</taxon>
        <taxon>Nucleocytoviricota</taxon>
    </lineage>
</organism>
<dbReference type="EMBL" id="OP765507">
    <property type="protein sequence ID" value="UZT29024.1"/>
    <property type="molecule type" value="Genomic_DNA"/>
</dbReference>
<protein>
    <submittedName>
        <fullName evidence="2">Uncharacterized protein</fullName>
    </submittedName>
</protein>
<name>A0A9E8G6L8_9VIRU</name>
<dbReference type="EMBL" id="OP765584">
    <property type="protein sequence ID" value="UZT29127.1"/>
    <property type="molecule type" value="Genomic_DNA"/>
</dbReference>